<dbReference type="InterPro" id="IPR006638">
    <property type="entry name" value="Elp3/MiaA/NifB-like_rSAM"/>
</dbReference>
<keyword evidence="7" id="KW-0560">Oxidoreductase</keyword>
<evidence type="ECO:0000259" key="6">
    <source>
        <dbReference type="PROSITE" id="PS51918"/>
    </source>
</evidence>
<keyword evidence="3" id="KW-0479">Metal-binding</keyword>
<dbReference type="EMBL" id="JACHXF010000006">
    <property type="protein sequence ID" value="MBB3095504.1"/>
    <property type="molecule type" value="Genomic_DNA"/>
</dbReference>
<proteinExistence type="predicted"/>
<evidence type="ECO:0000256" key="2">
    <source>
        <dbReference type="ARBA" id="ARBA00022691"/>
    </source>
</evidence>
<evidence type="ECO:0000256" key="1">
    <source>
        <dbReference type="ARBA" id="ARBA00017228"/>
    </source>
</evidence>
<evidence type="ECO:0000256" key="4">
    <source>
        <dbReference type="ARBA" id="ARBA00023004"/>
    </source>
</evidence>
<name>A0A7W5AGU8_9ACTN</name>
<dbReference type="Proteomes" id="UP000590749">
    <property type="component" value="Unassembled WGS sequence"/>
</dbReference>
<protein>
    <recommendedName>
        <fullName evidence="1">Heme chaperone HemW</fullName>
    </recommendedName>
</protein>
<dbReference type="GO" id="GO:0051539">
    <property type="term" value="F:4 iron, 4 sulfur cluster binding"/>
    <property type="evidence" value="ECO:0007669"/>
    <property type="project" value="TreeGrafter"/>
</dbReference>
<evidence type="ECO:0000256" key="3">
    <source>
        <dbReference type="ARBA" id="ARBA00022723"/>
    </source>
</evidence>
<comment type="caution">
    <text evidence="7">The sequence shown here is derived from an EMBL/GenBank/DDBJ whole genome shotgun (WGS) entry which is preliminary data.</text>
</comment>
<dbReference type="InterPro" id="IPR013785">
    <property type="entry name" value="Aldolase_TIM"/>
</dbReference>
<keyword evidence="4" id="KW-0408">Iron</keyword>
<evidence type="ECO:0000313" key="7">
    <source>
        <dbReference type="EMBL" id="MBB3095504.1"/>
    </source>
</evidence>
<dbReference type="PANTHER" id="PTHR13932:SF5">
    <property type="entry name" value="RADICAL S-ADENOSYL METHIONINE DOMAIN-CONTAINING PROTEIN 1, MITOCHONDRIAL"/>
    <property type="match status" value="1"/>
</dbReference>
<gene>
    <name evidence="7" type="ORF">FHR83_003174</name>
</gene>
<dbReference type="PROSITE" id="PS51918">
    <property type="entry name" value="RADICAL_SAM"/>
    <property type="match status" value="1"/>
</dbReference>
<dbReference type="AlphaFoldDB" id="A0A7W5AGU8"/>
<keyword evidence="8" id="KW-1185">Reference proteome</keyword>
<dbReference type="GO" id="GO:0046872">
    <property type="term" value="F:metal ion binding"/>
    <property type="evidence" value="ECO:0007669"/>
    <property type="project" value="UniProtKB-KW"/>
</dbReference>
<dbReference type="GO" id="GO:0016491">
    <property type="term" value="F:oxidoreductase activity"/>
    <property type="evidence" value="ECO:0007669"/>
    <property type="project" value="UniProtKB-KW"/>
</dbReference>
<evidence type="ECO:0000313" key="8">
    <source>
        <dbReference type="Proteomes" id="UP000590749"/>
    </source>
</evidence>
<evidence type="ECO:0000256" key="5">
    <source>
        <dbReference type="ARBA" id="ARBA00023014"/>
    </source>
</evidence>
<dbReference type="RefSeq" id="WP_183220309.1">
    <property type="nucleotide sequence ID" value="NZ_BMPW01000004.1"/>
</dbReference>
<dbReference type="CDD" id="cd01335">
    <property type="entry name" value="Radical_SAM"/>
    <property type="match status" value="1"/>
</dbReference>
<keyword evidence="2" id="KW-0949">S-adenosyl-L-methionine</keyword>
<dbReference type="SFLD" id="SFLDS00029">
    <property type="entry name" value="Radical_SAM"/>
    <property type="match status" value="1"/>
</dbReference>
<dbReference type="GO" id="GO:0005737">
    <property type="term" value="C:cytoplasm"/>
    <property type="evidence" value="ECO:0007669"/>
    <property type="project" value="TreeGrafter"/>
</dbReference>
<organism evidence="7 8">
    <name type="scientific">Actinoplanes campanulatus</name>
    <dbReference type="NCBI Taxonomy" id="113559"/>
    <lineage>
        <taxon>Bacteria</taxon>
        <taxon>Bacillati</taxon>
        <taxon>Actinomycetota</taxon>
        <taxon>Actinomycetes</taxon>
        <taxon>Micromonosporales</taxon>
        <taxon>Micromonosporaceae</taxon>
        <taxon>Actinoplanes</taxon>
    </lineage>
</organism>
<dbReference type="Gene3D" id="3.20.20.70">
    <property type="entry name" value="Aldolase class I"/>
    <property type="match status" value="1"/>
</dbReference>
<dbReference type="SUPFAM" id="SSF102114">
    <property type="entry name" value="Radical SAM enzymes"/>
    <property type="match status" value="1"/>
</dbReference>
<dbReference type="GO" id="GO:0006779">
    <property type="term" value="P:porphyrin-containing compound biosynthetic process"/>
    <property type="evidence" value="ECO:0007669"/>
    <property type="project" value="TreeGrafter"/>
</dbReference>
<dbReference type="Pfam" id="PF04055">
    <property type="entry name" value="Radical_SAM"/>
    <property type="match status" value="1"/>
</dbReference>
<feature type="domain" description="Radical SAM core" evidence="6">
    <location>
        <begin position="52"/>
        <end position="295"/>
    </location>
</feature>
<dbReference type="InterPro" id="IPR007197">
    <property type="entry name" value="rSAM"/>
</dbReference>
<dbReference type="SMART" id="SM00729">
    <property type="entry name" value="Elp3"/>
    <property type="match status" value="1"/>
</dbReference>
<dbReference type="InterPro" id="IPR058240">
    <property type="entry name" value="rSAM_sf"/>
</dbReference>
<dbReference type="InterPro" id="IPR034505">
    <property type="entry name" value="Coproporphyrinogen-III_oxidase"/>
</dbReference>
<dbReference type="PANTHER" id="PTHR13932">
    <property type="entry name" value="COPROPORPHYRINIGEN III OXIDASE"/>
    <property type="match status" value="1"/>
</dbReference>
<reference evidence="7 8" key="1">
    <citation type="submission" date="2020-08" db="EMBL/GenBank/DDBJ databases">
        <title>Genomic Encyclopedia of Type Strains, Phase III (KMG-III): the genomes of soil and plant-associated and newly described type strains.</title>
        <authorList>
            <person name="Whitman W."/>
        </authorList>
    </citation>
    <scope>NUCLEOTIDE SEQUENCE [LARGE SCALE GENOMIC DNA]</scope>
    <source>
        <strain evidence="7 8">CECT 3287</strain>
    </source>
</reference>
<sequence>MAVHDLELDLGALLERNPALQIPRDEYNINVTSNEGGRLTPAELTDEIAAFPGAGQPAHLYFHLPLCNYICHFCNYVKRLVPRGKEDSSLRLWQDLLIEESRRWLDRFGWVSGARIDSFYIGGGTAALLLNSADTITPLVEHVRRHYQLTDGAEFNIEGNPENFTRDNLALARDLGFNRFSLGVQSLQDEVNEFTKRRHTAEESLSAVRNLLDTGCPFNVDMMFGLPYQTPESVRADLTAFTELGVPTITIYRLRNADRAEMGIGNRAVWNNPAVRDRLIQQGYFPDLTATYAMRQAAVEVLLDHDYYPSPCGWWSRPGTYEGGNIPQTSKNKWEHYDTMIAHGPGAYGWLTGDGAEFVQTHNDTDISGYVRYMQTQPDLPLAYGRRLDGHKAIGTALGFNFKANQPIVLDRYKRQFGADLLETEPFASAFADLIDRKLVEVIDGGAALKPTLDGEALHEEIIYHYFHQRISLSDAPVCRR</sequence>
<dbReference type="SFLD" id="SFLDG01065">
    <property type="entry name" value="anaerobic_coproporphyrinogen-I"/>
    <property type="match status" value="1"/>
</dbReference>
<accession>A0A7W5AGU8</accession>
<keyword evidence="5" id="KW-0411">Iron-sulfur</keyword>